<keyword evidence="2" id="KW-1185">Reference proteome</keyword>
<gene>
    <name evidence="1" type="ORF">OGAPHI_003283</name>
</gene>
<proteinExistence type="predicted"/>
<protein>
    <submittedName>
        <fullName evidence="1">Uncharacterized protein</fullName>
    </submittedName>
</protein>
<dbReference type="RefSeq" id="XP_046061790.1">
    <property type="nucleotide sequence ID" value="XM_046204245.1"/>
</dbReference>
<name>A0A9P8P8D3_9ASCO</name>
<dbReference type="AlphaFoldDB" id="A0A9P8P8D3"/>
<evidence type="ECO:0000313" key="1">
    <source>
        <dbReference type="EMBL" id="KAH3666834.1"/>
    </source>
</evidence>
<dbReference type="GeneID" id="70235250"/>
<reference evidence="1" key="2">
    <citation type="submission" date="2021-01" db="EMBL/GenBank/DDBJ databases">
        <authorList>
            <person name="Schikora-Tamarit M.A."/>
        </authorList>
    </citation>
    <scope>NUCLEOTIDE SEQUENCE</scope>
    <source>
        <strain evidence="1">CBS6075</strain>
    </source>
</reference>
<accession>A0A9P8P8D3</accession>
<organism evidence="1 2">
    <name type="scientific">Ogataea philodendri</name>
    <dbReference type="NCBI Taxonomy" id="1378263"/>
    <lineage>
        <taxon>Eukaryota</taxon>
        <taxon>Fungi</taxon>
        <taxon>Dikarya</taxon>
        <taxon>Ascomycota</taxon>
        <taxon>Saccharomycotina</taxon>
        <taxon>Pichiomycetes</taxon>
        <taxon>Pichiales</taxon>
        <taxon>Pichiaceae</taxon>
        <taxon>Ogataea</taxon>
    </lineage>
</organism>
<sequence>MTDRRVVMHRVFPVKVVLSIKSPDIILFAVAQPDQIAQFSDKRFVLSRSKLITQDLTFCGLAWTNIHHADLFQVHNGHSVHDCNGPTCLVVHLQRHRLCVSEIEELRLQKSGAQRWTRFAVGQLDLEPVGRRGSAHHNNGFICFLVRTDGENGVLRDPALCLIVFLRAQSWLHHERWVQVRLAVRKPVDGFIVHLVLCVVESKHCQVFGDELDHLVSVIHGQFQKPAANGTIRHRGEEQQKLLADLKRLSRGQFVQSRVGEIDIVLFLLLERILRILDVFERNGKDTLVFLDGEIGK</sequence>
<reference evidence="1" key="1">
    <citation type="journal article" date="2021" name="Open Biol.">
        <title>Shared evolutionary footprints suggest mitochondrial oxidative damage underlies multiple complex I losses in fungi.</title>
        <authorList>
            <person name="Schikora-Tamarit M.A."/>
            <person name="Marcet-Houben M."/>
            <person name="Nosek J."/>
            <person name="Gabaldon T."/>
        </authorList>
    </citation>
    <scope>NUCLEOTIDE SEQUENCE</scope>
    <source>
        <strain evidence="1">CBS6075</strain>
    </source>
</reference>
<dbReference type="Proteomes" id="UP000769157">
    <property type="component" value="Unassembled WGS sequence"/>
</dbReference>
<evidence type="ECO:0000313" key="2">
    <source>
        <dbReference type="Proteomes" id="UP000769157"/>
    </source>
</evidence>
<comment type="caution">
    <text evidence="1">The sequence shown here is derived from an EMBL/GenBank/DDBJ whole genome shotgun (WGS) entry which is preliminary data.</text>
</comment>
<dbReference type="EMBL" id="JAEUBE010000199">
    <property type="protein sequence ID" value="KAH3666834.1"/>
    <property type="molecule type" value="Genomic_DNA"/>
</dbReference>